<organism evidence="3 4">
    <name type="scientific">Adineta steineri</name>
    <dbReference type="NCBI Taxonomy" id="433720"/>
    <lineage>
        <taxon>Eukaryota</taxon>
        <taxon>Metazoa</taxon>
        <taxon>Spiralia</taxon>
        <taxon>Gnathifera</taxon>
        <taxon>Rotifera</taxon>
        <taxon>Eurotatoria</taxon>
        <taxon>Bdelloidea</taxon>
        <taxon>Adinetida</taxon>
        <taxon>Adinetidae</taxon>
        <taxon>Adineta</taxon>
    </lineage>
</organism>
<proteinExistence type="predicted"/>
<dbReference type="PROSITE" id="PS50879">
    <property type="entry name" value="RNASE_H_1"/>
    <property type="match status" value="1"/>
</dbReference>
<dbReference type="InterPro" id="IPR012337">
    <property type="entry name" value="RNaseH-like_sf"/>
</dbReference>
<evidence type="ECO:0000313" key="4">
    <source>
        <dbReference type="Proteomes" id="UP000663881"/>
    </source>
</evidence>
<dbReference type="GO" id="GO:0004523">
    <property type="term" value="F:RNA-DNA hybrid ribonuclease activity"/>
    <property type="evidence" value="ECO:0007669"/>
    <property type="project" value="InterPro"/>
</dbReference>
<dbReference type="InterPro" id="IPR036397">
    <property type="entry name" value="RNaseH_sf"/>
</dbReference>
<sequence length="283" mass="32550">MLTPPEPPKKSKKCDKEEEDEEQDEDEEEEEEEPPSHLNVLWDEDDFGDEEEDDIMEEACIGNNYNLRMHQVIDVIVVDIPEAYGLILSRDWSAKLNGYFATDWSHLWLPFKGQPNKIKVDRERYMKHTVTDLNDANEPVMFNHSILGNFCFETFFGELEEETPTYVDSNEQSELLQITQTDEPHCTILEDCTNVDTNNRSEIVLIPCDFALELTDPSIWTLYFDGSRNKEGAGAGCLLIDPHGNKTMIACRLEFECTNNVAEYEALLQGLRKALDLNIKCIE</sequence>
<dbReference type="Proteomes" id="UP000663881">
    <property type="component" value="Unassembled WGS sequence"/>
</dbReference>
<evidence type="ECO:0000313" key="3">
    <source>
        <dbReference type="EMBL" id="CAF4154135.1"/>
    </source>
</evidence>
<comment type="caution">
    <text evidence="3">The sequence shown here is derived from an EMBL/GenBank/DDBJ whole genome shotgun (WGS) entry which is preliminary data.</text>
</comment>
<dbReference type="PANTHER" id="PTHR48475">
    <property type="entry name" value="RIBONUCLEASE H"/>
    <property type="match status" value="1"/>
</dbReference>
<evidence type="ECO:0000259" key="2">
    <source>
        <dbReference type="PROSITE" id="PS50879"/>
    </source>
</evidence>
<dbReference type="Gene3D" id="3.30.420.10">
    <property type="entry name" value="Ribonuclease H-like superfamily/Ribonuclease H"/>
    <property type="match status" value="1"/>
</dbReference>
<reference evidence="3" key="1">
    <citation type="submission" date="2021-02" db="EMBL/GenBank/DDBJ databases">
        <authorList>
            <person name="Nowell W R."/>
        </authorList>
    </citation>
    <scope>NUCLEOTIDE SEQUENCE</scope>
</reference>
<dbReference type="PANTHER" id="PTHR48475:SF1">
    <property type="entry name" value="RNASE H TYPE-1 DOMAIN-CONTAINING PROTEIN"/>
    <property type="match status" value="1"/>
</dbReference>
<feature type="domain" description="RNase H type-1" evidence="2">
    <location>
        <begin position="216"/>
        <end position="283"/>
    </location>
</feature>
<dbReference type="SUPFAM" id="SSF53098">
    <property type="entry name" value="Ribonuclease H-like"/>
    <property type="match status" value="1"/>
</dbReference>
<dbReference type="InterPro" id="IPR002156">
    <property type="entry name" value="RNaseH_domain"/>
</dbReference>
<dbReference type="GO" id="GO:0003676">
    <property type="term" value="F:nucleic acid binding"/>
    <property type="evidence" value="ECO:0007669"/>
    <property type="project" value="InterPro"/>
</dbReference>
<feature type="compositionally biased region" description="Acidic residues" evidence="1">
    <location>
        <begin position="17"/>
        <end position="33"/>
    </location>
</feature>
<feature type="non-terminal residue" evidence="3">
    <location>
        <position position="1"/>
    </location>
</feature>
<accession>A0A819YBD3</accession>
<dbReference type="AlphaFoldDB" id="A0A819YBD3"/>
<gene>
    <name evidence="3" type="ORF">OKA104_LOCUS38417</name>
</gene>
<dbReference type="EMBL" id="CAJOAY010006928">
    <property type="protein sequence ID" value="CAF4154135.1"/>
    <property type="molecule type" value="Genomic_DNA"/>
</dbReference>
<evidence type="ECO:0000256" key="1">
    <source>
        <dbReference type="SAM" id="MobiDB-lite"/>
    </source>
</evidence>
<name>A0A819YBD3_9BILA</name>
<protein>
    <recommendedName>
        <fullName evidence="2">RNase H type-1 domain-containing protein</fullName>
    </recommendedName>
</protein>
<dbReference type="Pfam" id="PF13456">
    <property type="entry name" value="RVT_3"/>
    <property type="match status" value="1"/>
</dbReference>
<feature type="region of interest" description="Disordered" evidence="1">
    <location>
        <begin position="1"/>
        <end position="42"/>
    </location>
</feature>